<evidence type="ECO:0000256" key="4">
    <source>
        <dbReference type="ARBA" id="ARBA00022833"/>
    </source>
</evidence>
<evidence type="ECO:0000256" key="6">
    <source>
        <dbReference type="PROSITE-ProRule" id="PRU00042"/>
    </source>
</evidence>
<dbReference type="GO" id="GO:0006355">
    <property type="term" value="P:regulation of DNA-templated transcription"/>
    <property type="evidence" value="ECO:0007669"/>
    <property type="project" value="UniProtKB-ARBA"/>
</dbReference>
<feature type="non-terminal residue" evidence="9">
    <location>
        <position position="127"/>
    </location>
</feature>
<evidence type="ECO:0000313" key="10">
    <source>
        <dbReference type="Proteomes" id="UP001497623"/>
    </source>
</evidence>
<dbReference type="FunFam" id="3.30.160.60:FF:002343">
    <property type="entry name" value="Zinc finger protein 33A"/>
    <property type="match status" value="1"/>
</dbReference>
<dbReference type="Proteomes" id="UP001497623">
    <property type="component" value="Unassembled WGS sequence"/>
</dbReference>
<dbReference type="AlphaFoldDB" id="A0AAV2RGU0"/>
<evidence type="ECO:0000256" key="3">
    <source>
        <dbReference type="ARBA" id="ARBA00022771"/>
    </source>
</evidence>
<dbReference type="PROSITE" id="PS50157">
    <property type="entry name" value="ZINC_FINGER_C2H2_2"/>
    <property type="match status" value="1"/>
</dbReference>
<dbReference type="FunFam" id="3.30.160.60:FF:000446">
    <property type="entry name" value="Zinc finger protein"/>
    <property type="match status" value="1"/>
</dbReference>
<accession>A0AAV2RGU0</accession>
<evidence type="ECO:0000256" key="5">
    <source>
        <dbReference type="ARBA" id="ARBA00023242"/>
    </source>
</evidence>
<keyword evidence="2" id="KW-0677">Repeat</keyword>
<evidence type="ECO:0000256" key="2">
    <source>
        <dbReference type="ARBA" id="ARBA00022737"/>
    </source>
</evidence>
<keyword evidence="3 6" id="KW-0863">Zinc-finger</keyword>
<dbReference type="GO" id="GO:0008270">
    <property type="term" value="F:zinc ion binding"/>
    <property type="evidence" value="ECO:0007669"/>
    <property type="project" value="UniProtKB-KW"/>
</dbReference>
<dbReference type="Pfam" id="PF13465">
    <property type="entry name" value="zf-H2C2_2"/>
    <property type="match status" value="1"/>
</dbReference>
<feature type="compositionally biased region" description="Basic and acidic residues" evidence="7">
    <location>
        <begin position="1"/>
        <end position="11"/>
    </location>
</feature>
<protein>
    <recommendedName>
        <fullName evidence="8">C2H2-type domain-containing protein</fullName>
    </recommendedName>
</protein>
<dbReference type="InterPro" id="IPR050826">
    <property type="entry name" value="Krueppel_C2H2_ZnFinger"/>
</dbReference>
<dbReference type="GO" id="GO:0005634">
    <property type="term" value="C:nucleus"/>
    <property type="evidence" value="ECO:0007669"/>
    <property type="project" value="UniProtKB-ARBA"/>
</dbReference>
<dbReference type="EMBL" id="CAXKWB010021647">
    <property type="protein sequence ID" value="CAL4123333.1"/>
    <property type="molecule type" value="Genomic_DNA"/>
</dbReference>
<evidence type="ECO:0000313" key="9">
    <source>
        <dbReference type="EMBL" id="CAL4123333.1"/>
    </source>
</evidence>
<gene>
    <name evidence="9" type="ORF">MNOR_LOCUS23999</name>
</gene>
<name>A0AAV2RGU0_MEGNR</name>
<dbReference type="InterPro" id="IPR036236">
    <property type="entry name" value="Znf_C2H2_sf"/>
</dbReference>
<dbReference type="InterPro" id="IPR013087">
    <property type="entry name" value="Znf_C2H2_type"/>
</dbReference>
<proteinExistence type="predicted"/>
<keyword evidence="10" id="KW-1185">Reference proteome</keyword>
<dbReference type="SUPFAM" id="SSF57667">
    <property type="entry name" value="beta-beta-alpha zinc fingers"/>
    <property type="match status" value="1"/>
</dbReference>
<keyword evidence="4" id="KW-0862">Zinc</keyword>
<feature type="region of interest" description="Disordered" evidence="7">
    <location>
        <begin position="1"/>
        <end position="21"/>
    </location>
</feature>
<evidence type="ECO:0000259" key="8">
    <source>
        <dbReference type="PROSITE" id="PS50157"/>
    </source>
</evidence>
<sequence>MAESDFKEHHNMHGSPGMHTGYVPLQLQHSVFGVGYSDGSNHKDHQIIHTNDPSYQYSQYGSPNTGSPNTNTGSPITEHQNMHTEDRPYQCTQCDKAFSTNDHLMSHVRIHTGERPFQCNQCDKSFL</sequence>
<keyword evidence="1" id="KW-0479">Metal-binding</keyword>
<reference evidence="9 10" key="1">
    <citation type="submission" date="2024-05" db="EMBL/GenBank/DDBJ databases">
        <authorList>
            <person name="Wallberg A."/>
        </authorList>
    </citation>
    <scope>NUCLEOTIDE SEQUENCE [LARGE SCALE GENOMIC DNA]</scope>
</reference>
<dbReference type="Gene3D" id="3.30.160.60">
    <property type="entry name" value="Classic Zinc Finger"/>
    <property type="match status" value="2"/>
</dbReference>
<organism evidence="9 10">
    <name type="scientific">Meganyctiphanes norvegica</name>
    <name type="common">Northern krill</name>
    <name type="synonym">Thysanopoda norvegica</name>
    <dbReference type="NCBI Taxonomy" id="48144"/>
    <lineage>
        <taxon>Eukaryota</taxon>
        <taxon>Metazoa</taxon>
        <taxon>Ecdysozoa</taxon>
        <taxon>Arthropoda</taxon>
        <taxon>Crustacea</taxon>
        <taxon>Multicrustacea</taxon>
        <taxon>Malacostraca</taxon>
        <taxon>Eumalacostraca</taxon>
        <taxon>Eucarida</taxon>
        <taxon>Euphausiacea</taxon>
        <taxon>Euphausiidae</taxon>
        <taxon>Meganyctiphanes</taxon>
    </lineage>
</organism>
<feature type="compositionally biased region" description="Polar residues" evidence="7">
    <location>
        <begin position="53"/>
        <end position="79"/>
    </location>
</feature>
<keyword evidence="5" id="KW-0539">Nucleus</keyword>
<evidence type="ECO:0000256" key="7">
    <source>
        <dbReference type="SAM" id="MobiDB-lite"/>
    </source>
</evidence>
<feature type="domain" description="C2H2-type" evidence="8">
    <location>
        <begin position="89"/>
        <end position="116"/>
    </location>
</feature>
<dbReference type="PANTHER" id="PTHR24377">
    <property type="entry name" value="IP01015P-RELATED"/>
    <property type="match status" value="1"/>
</dbReference>
<evidence type="ECO:0000256" key="1">
    <source>
        <dbReference type="ARBA" id="ARBA00022723"/>
    </source>
</evidence>
<feature type="region of interest" description="Disordered" evidence="7">
    <location>
        <begin position="53"/>
        <end position="87"/>
    </location>
</feature>
<dbReference type="PROSITE" id="PS00028">
    <property type="entry name" value="ZINC_FINGER_C2H2_1"/>
    <property type="match status" value="1"/>
</dbReference>
<dbReference type="SMART" id="SM00355">
    <property type="entry name" value="ZnF_C2H2"/>
    <property type="match status" value="1"/>
</dbReference>
<comment type="caution">
    <text evidence="9">The sequence shown here is derived from an EMBL/GenBank/DDBJ whole genome shotgun (WGS) entry which is preliminary data.</text>
</comment>